<evidence type="ECO:0000313" key="3">
    <source>
        <dbReference type="Proteomes" id="UP000722957"/>
    </source>
</evidence>
<proteinExistence type="predicted"/>
<dbReference type="EMBL" id="SCLC01001888">
    <property type="protein sequence ID" value="MBF4438267.1"/>
    <property type="molecule type" value="Genomic_DNA"/>
</dbReference>
<dbReference type="Proteomes" id="UP000722957">
    <property type="component" value="Unassembled WGS sequence"/>
</dbReference>
<evidence type="ECO:0000313" key="2">
    <source>
        <dbReference type="EMBL" id="MBF4438267.1"/>
    </source>
</evidence>
<name>A0AAW4B710_VIBAN</name>
<dbReference type="EMBL" id="RDOM01000563">
    <property type="protein sequence ID" value="MBF4274795.1"/>
    <property type="molecule type" value="Genomic_DNA"/>
</dbReference>
<dbReference type="AlphaFoldDB" id="A0AAW4B710"/>
<comment type="caution">
    <text evidence="2">The sequence shown here is derived from an EMBL/GenBank/DDBJ whole genome shotgun (WGS) entry which is preliminary data.</text>
</comment>
<sequence length="39" mass="4426">AGDPDRALLQCFYEKTLLHKNKCEDVKNRRITACPSSFG</sequence>
<accession>A0AAW4B710</accession>
<protein>
    <submittedName>
        <fullName evidence="2">DNA topoisomerase III</fullName>
    </submittedName>
</protein>
<organism evidence="2 4">
    <name type="scientific">Vibrio anguillarum</name>
    <name type="common">Listonella anguillarum</name>
    <dbReference type="NCBI Taxonomy" id="55601"/>
    <lineage>
        <taxon>Bacteria</taxon>
        <taxon>Pseudomonadati</taxon>
        <taxon>Pseudomonadota</taxon>
        <taxon>Gammaproteobacteria</taxon>
        <taxon>Vibrionales</taxon>
        <taxon>Vibrionaceae</taxon>
        <taxon>Vibrio</taxon>
    </lineage>
</organism>
<evidence type="ECO:0000313" key="1">
    <source>
        <dbReference type="EMBL" id="MBF4274795.1"/>
    </source>
</evidence>
<evidence type="ECO:0000313" key="4">
    <source>
        <dbReference type="Proteomes" id="UP000786185"/>
    </source>
</evidence>
<dbReference type="Proteomes" id="UP000786185">
    <property type="component" value="Unassembled WGS sequence"/>
</dbReference>
<reference evidence="2 3" key="1">
    <citation type="journal article" date="2021" name="PeerJ">
        <title>Analysis of 44 Vibrio anguillarum genomes reveals high genetic diversity.</title>
        <authorList>
            <person name="Hansen M.J."/>
            <person name="Dalsgaard I."/>
        </authorList>
    </citation>
    <scope>NUCLEOTIDE SEQUENCE</scope>
    <source>
        <strain evidence="1 3">17-16730-2A</strain>
        <strain evidence="2">850617-1/1</strain>
    </source>
</reference>
<feature type="non-terminal residue" evidence="2">
    <location>
        <position position="1"/>
    </location>
</feature>
<gene>
    <name evidence="1" type="ORF">EAY07_22875</name>
    <name evidence="2" type="ORF">ERJ77_28040</name>
</gene>